<protein>
    <submittedName>
        <fullName evidence="1">Uncharacterized protein</fullName>
    </submittedName>
</protein>
<accession>A0ABQ9HY50</accession>
<reference evidence="1 2" key="1">
    <citation type="submission" date="2023-02" db="EMBL/GenBank/DDBJ databases">
        <title>LHISI_Scaffold_Assembly.</title>
        <authorList>
            <person name="Stuart O.P."/>
            <person name="Cleave R."/>
            <person name="Magrath M.J.L."/>
            <person name="Mikheyev A.S."/>
        </authorList>
    </citation>
    <scope>NUCLEOTIDE SEQUENCE [LARGE SCALE GENOMIC DNA]</scope>
    <source>
        <strain evidence="1">Daus_M_001</strain>
        <tissue evidence="1">Leg muscle</tissue>
    </source>
</reference>
<name>A0ABQ9HY50_9NEOP</name>
<comment type="caution">
    <text evidence="1">The sequence shown here is derived from an EMBL/GenBank/DDBJ whole genome shotgun (WGS) entry which is preliminary data.</text>
</comment>
<organism evidence="1 2">
    <name type="scientific">Dryococelus australis</name>
    <dbReference type="NCBI Taxonomy" id="614101"/>
    <lineage>
        <taxon>Eukaryota</taxon>
        <taxon>Metazoa</taxon>
        <taxon>Ecdysozoa</taxon>
        <taxon>Arthropoda</taxon>
        <taxon>Hexapoda</taxon>
        <taxon>Insecta</taxon>
        <taxon>Pterygota</taxon>
        <taxon>Neoptera</taxon>
        <taxon>Polyneoptera</taxon>
        <taxon>Phasmatodea</taxon>
        <taxon>Verophasmatodea</taxon>
        <taxon>Anareolatae</taxon>
        <taxon>Phasmatidae</taxon>
        <taxon>Eurycanthinae</taxon>
        <taxon>Dryococelus</taxon>
    </lineage>
</organism>
<keyword evidence="2" id="KW-1185">Reference proteome</keyword>
<proteinExistence type="predicted"/>
<dbReference type="Proteomes" id="UP001159363">
    <property type="component" value="Chromosome 3"/>
</dbReference>
<gene>
    <name evidence="1" type="ORF">PR048_008220</name>
</gene>
<sequence>MGNIIPAADKKNINRTYLMNDTVCCEVLEVIPDTDKLVCGMKGTTLPAGSEYASRLGLIHSDDFPQAYKYVCYQIFFTQLLQHLCLTIHHC</sequence>
<evidence type="ECO:0000313" key="2">
    <source>
        <dbReference type="Proteomes" id="UP001159363"/>
    </source>
</evidence>
<dbReference type="EMBL" id="JARBHB010000003">
    <property type="protein sequence ID" value="KAJ8888728.1"/>
    <property type="molecule type" value="Genomic_DNA"/>
</dbReference>
<evidence type="ECO:0000313" key="1">
    <source>
        <dbReference type="EMBL" id="KAJ8888728.1"/>
    </source>
</evidence>